<evidence type="ECO:0000256" key="1">
    <source>
        <dbReference type="ARBA" id="ARBA00022603"/>
    </source>
</evidence>
<dbReference type="InterPro" id="IPR003726">
    <property type="entry name" value="HCY_dom"/>
</dbReference>
<sequence length="47" mass="5258">MASCKILDGAMGSELIRRGLELPKHVWSASANLTHPELVLDIHREYV</sequence>
<organism evidence="4">
    <name type="scientific">marine metagenome</name>
    <dbReference type="NCBI Taxonomy" id="408172"/>
    <lineage>
        <taxon>unclassified sequences</taxon>
        <taxon>metagenomes</taxon>
        <taxon>ecological metagenomes</taxon>
    </lineage>
</organism>
<reference evidence="4" key="1">
    <citation type="submission" date="2018-05" db="EMBL/GenBank/DDBJ databases">
        <authorList>
            <person name="Lanie J.A."/>
            <person name="Ng W.-L."/>
            <person name="Kazmierczak K.M."/>
            <person name="Andrzejewski T.M."/>
            <person name="Davidsen T.M."/>
            <person name="Wayne K.J."/>
            <person name="Tettelin H."/>
            <person name="Glass J.I."/>
            <person name="Rusch D."/>
            <person name="Podicherti R."/>
            <person name="Tsui H.-C.T."/>
            <person name="Winkler M.E."/>
        </authorList>
    </citation>
    <scope>NUCLEOTIDE SEQUENCE</scope>
</reference>
<dbReference type="GO" id="GO:0008168">
    <property type="term" value="F:methyltransferase activity"/>
    <property type="evidence" value="ECO:0007669"/>
    <property type="project" value="UniProtKB-KW"/>
</dbReference>
<dbReference type="Gene3D" id="3.20.20.330">
    <property type="entry name" value="Homocysteine-binding-like domain"/>
    <property type="match status" value="1"/>
</dbReference>
<proteinExistence type="predicted"/>
<evidence type="ECO:0000313" key="4">
    <source>
        <dbReference type="EMBL" id="SVD20034.1"/>
    </source>
</evidence>
<protein>
    <recommendedName>
        <fullName evidence="3">Hcy-binding domain-containing protein</fullName>
    </recommendedName>
</protein>
<keyword evidence="1" id="KW-0489">Methyltransferase</keyword>
<dbReference type="AlphaFoldDB" id="A0A382TD19"/>
<feature type="domain" description="Hcy-binding" evidence="3">
    <location>
        <begin position="6"/>
        <end position="47"/>
    </location>
</feature>
<dbReference type="EMBL" id="UINC01135717">
    <property type="protein sequence ID" value="SVD20034.1"/>
    <property type="molecule type" value="Genomic_DNA"/>
</dbReference>
<dbReference type="InterPro" id="IPR036589">
    <property type="entry name" value="HCY_dom_sf"/>
</dbReference>
<evidence type="ECO:0000259" key="3">
    <source>
        <dbReference type="Pfam" id="PF02574"/>
    </source>
</evidence>
<evidence type="ECO:0000256" key="2">
    <source>
        <dbReference type="ARBA" id="ARBA00022679"/>
    </source>
</evidence>
<dbReference type="Pfam" id="PF02574">
    <property type="entry name" value="S-methyl_trans"/>
    <property type="match status" value="1"/>
</dbReference>
<gene>
    <name evidence="4" type="ORF">METZ01_LOCUS372888</name>
</gene>
<dbReference type="SUPFAM" id="SSF82282">
    <property type="entry name" value="Homocysteine S-methyltransferase"/>
    <property type="match status" value="1"/>
</dbReference>
<accession>A0A382TD19</accession>
<name>A0A382TD19_9ZZZZ</name>
<feature type="non-terminal residue" evidence="4">
    <location>
        <position position="47"/>
    </location>
</feature>
<keyword evidence="2" id="KW-0808">Transferase</keyword>
<dbReference type="GO" id="GO:0032259">
    <property type="term" value="P:methylation"/>
    <property type="evidence" value="ECO:0007669"/>
    <property type="project" value="UniProtKB-KW"/>
</dbReference>